<evidence type="ECO:0000313" key="2">
    <source>
        <dbReference type="EMBL" id="ACV96790.1"/>
    </source>
</evidence>
<name>C9EHT1_DUGJA</name>
<dbReference type="GO" id="GO:0008278">
    <property type="term" value="C:cohesin complex"/>
    <property type="evidence" value="ECO:0007669"/>
    <property type="project" value="TreeGrafter"/>
</dbReference>
<dbReference type="EMBL" id="GQ503880">
    <property type="protein sequence ID" value="ACV96790.1"/>
    <property type="molecule type" value="mRNA"/>
</dbReference>
<dbReference type="InterPro" id="IPR039662">
    <property type="entry name" value="Cohesin_Scc3/SA"/>
</dbReference>
<dbReference type="GO" id="GO:0007062">
    <property type="term" value="P:sister chromatid cohesion"/>
    <property type="evidence" value="ECO:0007669"/>
    <property type="project" value="TreeGrafter"/>
</dbReference>
<dbReference type="GO" id="GO:0000785">
    <property type="term" value="C:chromatin"/>
    <property type="evidence" value="ECO:0007669"/>
    <property type="project" value="TreeGrafter"/>
</dbReference>
<dbReference type="AlphaFoldDB" id="C9EHT1"/>
<proteinExistence type="evidence at transcript level"/>
<sequence length="162" mass="18084">MKAGLAKAREINRLHTAKMVMECLISGLNELMVEQSGFVDRSTEGFQSLKGLARRLNLSFGLDLMKIREAMMELHKMAIDTVPNAMVVTGPSRPPANLLCLELAAEFSNKLIGSDKKFILDSINKTFPNPGENEGWMSLYTYRMSLDPDTMDNTSTHNEKLS</sequence>
<dbReference type="PANTHER" id="PTHR11199:SF0">
    <property type="entry name" value="LD34181P-RELATED"/>
    <property type="match status" value="1"/>
</dbReference>
<organism evidence="2">
    <name type="scientific">Dugesia japonica</name>
    <name type="common">Planarian</name>
    <dbReference type="NCBI Taxonomy" id="6161"/>
    <lineage>
        <taxon>Eukaryota</taxon>
        <taxon>Metazoa</taxon>
        <taxon>Spiralia</taxon>
        <taxon>Lophotrochozoa</taxon>
        <taxon>Platyhelminthes</taxon>
        <taxon>Rhabditophora</taxon>
        <taxon>Seriata</taxon>
        <taxon>Tricladida</taxon>
        <taxon>Continenticola</taxon>
        <taxon>Geoplanoidea</taxon>
        <taxon>Dugesiidae</taxon>
        <taxon>Dugesia</taxon>
    </lineage>
</organism>
<protein>
    <submittedName>
        <fullName evidence="2">Stromal antigen-like protein</fullName>
    </submittedName>
</protein>
<reference evidence="2" key="1">
    <citation type="journal article" date="2011" name="Genet. Mol. Res.">
        <title>Expression patterns of the STAG gene in intact and regenerating planarians (Dugesia japonica).</title>
        <authorList>
            <person name="Yuan Z.Q."/>
            <person name="Zhao B.S."/>
            <person name="Zhang J.Y."/>
        </authorList>
    </citation>
    <scope>NUCLEOTIDE SEQUENCE</scope>
</reference>
<dbReference type="GO" id="GO:0003682">
    <property type="term" value="F:chromatin binding"/>
    <property type="evidence" value="ECO:0007669"/>
    <property type="project" value="TreeGrafter"/>
</dbReference>
<comment type="similarity">
    <text evidence="1">Belongs to the SCC3 family.</text>
</comment>
<dbReference type="GO" id="GO:0005634">
    <property type="term" value="C:nucleus"/>
    <property type="evidence" value="ECO:0007669"/>
    <property type="project" value="TreeGrafter"/>
</dbReference>
<dbReference type="PANTHER" id="PTHR11199">
    <property type="entry name" value="STROMAL ANTIGEN"/>
    <property type="match status" value="1"/>
</dbReference>
<evidence type="ECO:0000256" key="1">
    <source>
        <dbReference type="ARBA" id="ARBA00005486"/>
    </source>
</evidence>
<accession>C9EHT1</accession>